<evidence type="ECO:0000313" key="1">
    <source>
        <dbReference type="EMBL" id="GHD98429.1"/>
    </source>
</evidence>
<proteinExistence type="predicted"/>
<accession>A0A918YC27</accession>
<reference evidence="1" key="2">
    <citation type="submission" date="2020-09" db="EMBL/GenBank/DDBJ databases">
        <authorList>
            <person name="Sun Q."/>
            <person name="Ohkuma M."/>
        </authorList>
    </citation>
    <scope>NUCLEOTIDE SEQUENCE</scope>
    <source>
        <strain evidence="1">JCM 4714</strain>
    </source>
</reference>
<protein>
    <submittedName>
        <fullName evidence="1">Uncharacterized protein</fullName>
    </submittedName>
</protein>
<organism evidence="1 2">
    <name type="scientific">Streptomyces alanosinicus</name>
    <dbReference type="NCBI Taxonomy" id="68171"/>
    <lineage>
        <taxon>Bacteria</taxon>
        <taxon>Bacillati</taxon>
        <taxon>Actinomycetota</taxon>
        <taxon>Actinomycetes</taxon>
        <taxon>Kitasatosporales</taxon>
        <taxon>Streptomycetaceae</taxon>
        <taxon>Streptomyces</taxon>
    </lineage>
</organism>
<gene>
    <name evidence="1" type="ORF">GCM10010339_05570</name>
</gene>
<keyword evidence="2" id="KW-1185">Reference proteome</keyword>
<evidence type="ECO:0000313" key="2">
    <source>
        <dbReference type="Proteomes" id="UP000655443"/>
    </source>
</evidence>
<dbReference type="Proteomes" id="UP000655443">
    <property type="component" value="Unassembled WGS sequence"/>
</dbReference>
<sequence>MTELTDVARTMSDDPDVVEPRGALAVLLELGAELALGDLATGLPLIMEAAPEGASVEELMVARRAAVEAA</sequence>
<comment type="caution">
    <text evidence="1">The sequence shown here is derived from an EMBL/GenBank/DDBJ whole genome shotgun (WGS) entry which is preliminary data.</text>
</comment>
<dbReference type="RefSeq" id="WP_189948139.1">
    <property type="nucleotide sequence ID" value="NZ_BMVG01000001.1"/>
</dbReference>
<name>A0A918YC27_9ACTN</name>
<dbReference type="EMBL" id="BMVG01000001">
    <property type="protein sequence ID" value="GHD98429.1"/>
    <property type="molecule type" value="Genomic_DNA"/>
</dbReference>
<reference evidence="1" key="1">
    <citation type="journal article" date="2014" name="Int. J. Syst. Evol. Microbiol.">
        <title>Complete genome sequence of Corynebacterium casei LMG S-19264T (=DSM 44701T), isolated from a smear-ripened cheese.</title>
        <authorList>
            <consortium name="US DOE Joint Genome Institute (JGI-PGF)"/>
            <person name="Walter F."/>
            <person name="Albersmeier A."/>
            <person name="Kalinowski J."/>
            <person name="Ruckert C."/>
        </authorList>
    </citation>
    <scope>NUCLEOTIDE SEQUENCE</scope>
    <source>
        <strain evidence="1">JCM 4714</strain>
    </source>
</reference>
<dbReference type="AlphaFoldDB" id="A0A918YC27"/>